<keyword evidence="4" id="KW-0325">Glycoprotein</keyword>
<dbReference type="AlphaFoldDB" id="A0A8H6XAY2"/>
<dbReference type="EMBL" id="JACAZH010000034">
    <property type="protein sequence ID" value="KAF7337409.1"/>
    <property type="molecule type" value="Genomic_DNA"/>
</dbReference>
<keyword evidence="3" id="KW-1003">Cell membrane</keyword>
<dbReference type="PANTHER" id="PTHR46471:SF2">
    <property type="entry name" value="CHITIN DEACETYLASE-RELATED"/>
    <property type="match status" value="1"/>
</dbReference>
<accession>A0A8H6XAY2</accession>
<sequence>MSIRAILCTLLAVSVAWSHPNLKSRGGPQVYGACIKPNDIALTFDDGPYNYIRNISDQFTAVGAKATFFMNGNNWDCIYAPDRIESVKYVYSKGHMIGSHTWSHPDLRTFTTPQIQDEMFRMEEAFSRIVGVLPAFMRPPSGYYNDNVKNIAFSRGQNLALWDHDTGDADGNTTAQSEAVYNAVVDSKAKNALILQHETKASTAGTLVPYALKLFKSKGYNVRFSFPNPVPTVLNNFFIKLVTMAECLGVDPYQAVGVAQQQTSSWTCNGTPAPGEGCDSSIPCKTGKPDFIPALEHSGHVNITAE</sequence>
<evidence type="ECO:0000259" key="13">
    <source>
        <dbReference type="PROSITE" id="PS51677"/>
    </source>
</evidence>
<dbReference type="GO" id="GO:0071555">
    <property type="term" value="P:cell wall organization"/>
    <property type="evidence" value="ECO:0007669"/>
    <property type="project" value="UniProtKB-KW"/>
</dbReference>
<dbReference type="GO" id="GO:0005886">
    <property type="term" value="C:plasma membrane"/>
    <property type="evidence" value="ECO:0007669"/>
    <property type="project" value="UniProtKB-SubCell"/>
</dbReference>
<comment type="caution">
    <text evidence="14">The sequence shown here is derived from an EMBL/GenBank/DDBJ whole genome shotgun (WGS) entry which is preliminary data.</text>
</comment>
<dbReference type="InterPro" id="IPR002509">
    <property type="entry name" value="NODB_dom"/>
</dbReference>
<evidence type="ECO:0000256" key="5">
    <source>
        <dbReference type="ARBA" id="ARBA00022723"/>
    </source>
</evidence>
<evidence type="ECO:0000256" key="6">
    <source>
        <dbReference type="ARBA" id="ARBA00022729"/>
    </source>
</evidence>
<reference evidence="14" key="1">
    <citation type="submission" date="2020-05" db="EMBL/GenBank/DDBJ databases">
        <title>Mycena genomes resolve the evolution of fungal bioluminescence.</title>
        <authorList>
            <person name="Tsai I.J."/>
        </authorList>
    </citation>
    <scope>NUCLEOTIDE SEQUENCE</scope>
    <source>
        <strain evidence="14">160909Yilan</strain>
    </source>
</reference>
<evidence type="ECO:0000256" key="1">
    <source>
        <dbReference type="ARBA" id="ARBA00001941"/>
    </source>
</evidence>
<keyword evidence="9" id="KW-0119">Carbohydrate metabolism</keyword>
<gene>
    <name evidence="14" type="ORF">MSAN_02267300</name>
</gene>
<feature type="domain" description="NodB homology" evidence="13">
    <location>
        <begin position="38"/>
        <end position="223"/>
    </location>
</feature>
<keyword evidence="6 12" id="KW-0732">Signal</keyword>
<evidence type="ECO:0000256" key="3">
    <source>
        <dbReference type="ARBA" id="ARBA00022475"/>
    </source>
</evidence>
<dbReference type="PROSITE" id="PS51677">
    <property type="entry name" value="NODB"/>
    <property type="match status" value="1"/>
</dbReference>
<keyword evidence="7" id="KW-0378">Hydrolase</keyword>
<dbReference type="SUPFAM" id="SSF88713">
    <property type="entry name" value="Glycoside hydrolase/deacetylase"/>
    <property type="match status" value="1"/>
</dbReference>
<keyword evidence="5" id="KW-0479">Metal-binding</keyword>
<evidence type="ECO:0000256" key="4">
    <source>
        <dbReference type="ARBA" id="ARBA00022622"/>
    </source>
</evidence>
<dbReference type="GO" id="GO:0016810">
    <property type="term" value="F:hydrolase activity, acting on carbon-nitrogen (but not peptide) bonds"/>
    <property type="evidence" value="ECO:0007669"/>
    <property type="project" value="InterPro"/>
</dbReference>
<evidence type="ECO:0000313" key="14">
    <source>
        <dbReference type="EMBL" id="KAF7337409.1"/>
    </source>
</evidence>
<keyword evidence="11" id="KW-0961">Cell wall biogenesis/degradation</keyword>
<keyword evidence="15" id="KW-1185">Reference proteome</keyword>
<name>A0A8H6XAY2_9AGAR</name>
<dbReference type="GO" id="GO:0046872">
    <property type="term" value="F:metal ion binding"/>
    <property type="evidence" value="ECO:0007669"/>
    <property type="project" value="UniProtKB-KW"/>
</dbReference>
<dbReference type="Gene3D" id="3.20.20.370">
    <property type="entry name" value="Glycoside hydrolase/deacetylase"/>
    <property type="match status" value="1"/>
</dbReference>
<keyword evidence="10" id="KW-0449">Lipoprotein</keyword>
<dbReference type="GO" id="GO:0005975">
    <property type="term" value="P:carbohydrate metabolic process"/>
    <property type="evidence" value="ECO:0007669"/>
    <property type="project" value="InterPro"/>
</dbReference>
<evidence type="ECO:0000256" key="7">
    <source>
        <dbReference type="ARBA" id="ARBA00022801"/>
    </source>
</evidence>
<proteinExistence type="predicted"/>
<comment type="cofactor">
    <cofactor evidence="1">
        <name>Co(2+)</name>
        <dbReference type="ChEBI" id="CHEBI:48828"/>
    </cofactor>
</comment>
<dbReference type="InterPro" id="IPR011330">
    <property type="entry name" value="Glyco_hydro/deAcase_b/a-brl"/>
</dbReference>
<feature type="signal peptide" evidence="12">
    <location>
        <begin position="1"/>
        <end position="18"/>
    </location>
</feature>
<evidence type="ECO:0000256" key="9">
    <source>
        <dbReference type="ARBA" id="ARBA00023277"/>
    </source>
</evidence>
<dbReference type="Proteomes" id="UP000623467">
    <property type="component" value="Unassembled WGS sequence"/>
</dbReference>
<keyword evidence="4" id="KW-0336">GPI-anchor</keyword>
<evidence type="ECO:0000256" key="8">
    <source>
        <dbReference type="ARBA" id="ARBA00023136"/>
    </source>
</evidence>
<evidence type="ECO:0000256" key="10">
    <source>
        <dbReference type="ARBA" id="ARBA00023288"/>
    </source>
</evidence>
<evidence type="ECO:0000256" key="11">
    <source>
        <dbReference type="ARBA" id="ARBA00023316"/>
    </source>
</evidence>
<evidence type="ECO:0000313" key="15">
    <source>
        <dbReference type="Proteomes" id="UP000623467"/>
    </source>
</evidence>
<dbReference type="CDD" id="cd10951">
    <property type="entry name" value="CE4_ClCDA_like"/>
    <property type="match status" value="1"/>
</dbReference>
<keyword evidence="8" id="KW-0472">Membrane</keyword>
<dbReference type="Pfam" id="PF01522">
    <property type="entry name" value="Polysacc_deac_1"/>
    <property type="match status" value="1"/>
</dbReference>
<organism evidence="14 15">
    <name type="scientific">Mycena sanguinolenta</name>
    <dbReference type="NCBI Taxonomy" id="230812"/>
    <lineage>
        <taxon>Eukaryota</taxon>
        <taxon>Fungi</taxon>
        <taxon>Dikarya</taxon>
        <taxon>Basidiomycota</taxon>
        <taxon>Agaricomycotina</taxon>
        <taxon>Agaricomycetes</taxon>
        <taxon>Agaricomycetidae</taxon>
        <taxon>Agaricales</taxon>
        <taxon>Marasmiineae</taxon>
        <taxon>Mycenaceae</taxon>
        <taxon>Mycena</taxon>
    </lineage>
</organism>
<evidence type="ECO:0000256" key="2">
    <source>
        <dbReference type="ARBA" id="ARBA00004609"/>
    </source>
</evidence>
<protein>
    <recommendedName>
        <fullName evidence="13">NodB homology domain-containing protein</fullName>
    </recommendedName>
</protein>
<dbReference type="OrthoDB" id="2125469at2759"/>
<comment type="subcellular location">
    <subcellularLocation>
        <location evidence="2">Cell membrane</location>
        <topology evidence="2">Lipid-anchor</topology>
        <topology evidence="2">GPI-anchor</topology>
    </subcellularLocation>
</comment>
<feature type="chain" id="PRO_5034150095" description="NodB homology domain-containing protein" evidence="12">
    <location>
        <begin position="19"/>
        <end position="306"/>
    </location>
</feature>
<dbReference type="PANTHER" id="PTHR46471">
    <property type="entry name" value="CHITIN DEACETYLASE"/>
    <property type="match status" value="1"/>
</dbReference>
<dbReference type="GO" id="GO:0098552">
    <property type="term" value="C:side of membrane"/>
    <property type="evidence" value="ECO:0007669"/>
    <property type="project" value="UniProtKB-KW"/>
</dbReference>
<evidence type="ECO:0000256" key="12">
    <source>
        <dbReference type="SAM" id="SignalP"/>
    </source>
</evidence>